<comment type="caution">
    <text evidence="2">The sequence shown here is derived from an EMBL/GenBank/DDBJ whole genome shotgun (WGS) entry which is preliminary data.</text>
</comment>
<sequence>MIKTGFLILSLILNLFFALIVLYMMVDGYPERQNGPLGVLKQDLIIGKFNQKGRLFRLPKGIVVRDASAVGADYFEPHRFKIIVTSNREDLVDYDIAEKDLSDFNDEFYSAK</sequence>
<dbReference type="OrthoDB" id="345337at2"/>
<organism evidence="2 3">
    <name type="scientific">Leptospira noguchii</name>
    <dbReference type="NCBI Taxonomy" id="28182"/>
    <lineage>
        <taxon>Bacteria</taxon>
        <taxon>Pseudomonadati</taxon>
        <taxon>Spirochaetota</taxon>
        <taxon>Spirochaetia</taxon>
        <taxon>Leptospirales</taxon>
        <taxon>Leptospiraceae</taxon>
        <taxon>Leptospira</taxon>
    </lineage>
</organism>
<dbReference type="AlphaFoldDB" id="M6V9N2"/>
<dbReference type="RefSeq" id="WP_002178770.1">
    <property type="nucleotide sequence ID" value="NZ_AKWD02000043.1"/>
</dbReference>
<name>M6V9N2_9LEPT</name>
<evidence type="ECO:0000313" key="3">
    <source>
        <dbReference type="Proteomes" id="UP000012112"/>
    </source>
</evidence>
<proteinExistence type="predicted"/>
<keyword evidence="1" id="KW-0472">Membrane</keyword>
<accession>M6V9N2</accession>
<reference evidence="2 3" key="1">
    <citation type="submission" date="2013-01" db="EMBL/GenBank/DDBJ databases">
        <authorList>
            <person name="Harkins D.M."/>
            <person name="Durkin A.S."/>
            <person name="Brinkac L.M."/>
            <person name="Haft D.H."/>
            <person name="Selengut J.D."/>
            <person name="Sanka R."/>
            <person name="DePew J."/>
            <person name="Purushe J."/>
            <person name="Matthias M.A."/>
            <person name="Vinetz J.M."/>
            <person name="Sutton G.G."/>
            <person name="Nierman W.C."/>
            <person name="Fouts D.E."/>
        </authorList>
    </citation>
    <scope>NUCLEOTIDE SEQUENCE [LARGE SCALE GENOMIC DNA]</scope>
    <source>
        <strain evidence="2 3">HAI1536</strain>
    </source>
</reference>
<dbReference type="STRING" id="28182.GCA_001568325_02566"/>
<dbReference type="GeneID" id="23203487"/>
<evidence type="ECO:0000313" key="2">
    <source>
        <dbReference type="EMBL" id="EMO53560.1"/>
    </source>
</evidence>
<protein>
    <submittedName>
        <fullName evidence="2">Uncharacterized protein</fullName>
    </submittedName>
</protein>
<evidence type="ECO:0000256" key="1">
    <source>
        <dbReference type="SAM" id="Phobius"/>
    </source>
</evidence>
<keyword evidence="1" id="KW-1133">Transmembrane helix</keyword>
<dbReference type="EMBL" id="AKWD02000043">
    <property type="protein sequence ID" value="EMO53560.1"/>
    <property type="molecule type" value="Genomic_DNA"/>
</dbReference>
<gene>
    <name evidence="2" type="ORF">LEP1GSC172_1954</name>
</gene>
<dbReference type="Proteomes" id="UP000012112">
    <property type="component" value="Unassembled WGS sequence"/>
</dbReference>
<keyword evidence="1" id="KW-0812">Transmembrane</keyword>
<feature type="transmembrane region" description="Helical" evidence="1">
    <location>
        <begin position="6"/>
        <end position="26"/>
    </location>
</feature>